<reference evidence="4" key="1">
    <citation type="submission" date="2021-01" db="EMBL/GenBank/DDBJ databases">
        <authorList>
            <person name="Corre E."/>
            <person name="Pelletier E."/>
            <person name="Niang G."/>
            <person name="Scheremetjew M."/>
            <person name="Finn R."/>
            <person name="Kale V."/>
            <person name="Holt S."/>
            <person name="Cochrane G."/>
            <person name="Meng A."/>
            <person name="Brown T."/>
            <person name="Cohen L."/>
        </authorList>
    </citation>
    <scope>NUCLEOTIDE SEQUENCE</scope>
    <source>
        <strain evidence="4">CCMP2078</strain>
    </source>
</reference>
<feature type="compositionally biased region" description="Acidic residues" evidence="2">
    <location>
        <begin position="419"/>
        <end position="434"/>
    </location>
</feature>
<feature type="region of interest" description="Disordered" evidence="2">
    <location>
        <begin position="370"/>
        <end position="434"/>
    </location>
</feature>
<feature type="compositionally biased region" description="Pro residues" evidence="2">
    <location>
        <begin position="370"/>
        <end position="392"/>
    </location>
</feature>
<dbReference type="PANTHER" id="PTHR12994">
    <property type="entry name" value="SECERNIN"/>
    <property type="match status" value="1"/>
</dbReference>
<evidence type="ECO:0000313" key="4">
    <source>
        <dbReference type="EMBL" id="CAD8257819.1"/>
    </source>
</evidence>
<dbReference type="InterPro" id="IPR005322">
    <property type="entry name" value="Peptidase_C69"/>
</dbReference>
<dbReference type="AlphaFoldDB" id="A0A7R9U828"/>
<name>A0A7R9U828_9STRA</name>
<sequence length="531" mass="58521">MREVADRAGLTAEGRNGMFHFLKTFGQREPASIGHADLTHYATLRVWRVFTIVDPSLAEEGRYLHQPRSDYLGESQPFSVPVADQLTMADIFNINRDLFDGTAFDLRFGLAAGPWGDPNRFDVCHDCPDPTLTEEDVAHGAFPRPISMFRTSYSQITVSRAAEPDFLAMAWVGQYAPHAGAYVPIYVITGEVPKPMATGHLFRYDPEVLYWCFAVVGNWARLMYIFIEKEIRDTRKGIEYGVRARQGGMEEAVKQIMHQADEGAYYVGKYAGPEHAAKVVQRAVRESVMVFSEYTDSCVDEYMTAWVKLYAYLIAKYHDGMVMHTTGGTDGKGGGVDGKGTIWMQKMFYPKKWLTAVGWFNSFWPDDPPGTPAGIPFPAPTIPPPSDNPTPAPVAESEAPTVSEETVAENTDTPVTQFPDEDFPTPREDTDDDSTQDYVQVVYSASDYTDTAEPSEGGGAPQEATTFVSGGGDSTSFPLVAISALWAMIGALVGFAFGRRSKIATSRAGQDPAWTRAMDQSKRYGAVEARA</sequence>
<comment type="similarity">
    <text evidence="1">Belongs to the peptidase C69 family. Secernin subfamily.</text>
</comment>
<feature type="transmembrane region" description="Helical" evidence="3">
    <location>
        <begin position="477"/>
        <end position="497"/>
    </location>
</feature>
<accession>A0A7R9U828</accession>
<evidence type="ECO:0000256" key="1">
    <source>
        <dbReference type="ARBA" id="ARBA00005705"/>
    </source>
</evidence>
<gene>
    <name evidence="4" type="ORF">PPYR1160_LOCUS7320</name>
</gene>
<feature type="region of interest" description="Disordered" evidence="2">
    <location>
        <begin position="449"/>
        <end position="469"/>
    </location>
</feature>
<evidence type="ECO:0000256" key="3">
    <source>
        <dbReference type="SAM" id="Phobius"/>
    </source>
</evidence>
<keyword evidence="3" id="KW-1133">Transmembrane helix</keyword>
<protein>
    <submittedName>
        <fullName evidence="4">Uncharacterized protein</fullName>
    </submittedName>
</protein>
<dbReference type="EMBL" id="HBEA01009518">
    <property type="protein sequence ID" value="CAD8257819.1"/>
    <property type="molecule type" value="Transcribed_RNA"/>
</dbReference>
<dbReference type="GO" id="GO:0006508">
    <property type="term" value="P:proteolysis"/>
    <property type="evidence" value="ECO:0007669"/>
    <property type="project" value="InterPro"/>
</dbReference>
<keyword evidence="3" id="KW-0472">Membrane</keyword>
<dbReference type="Pfam" id="PF03577">
    <property type="entry name" value="Peptidase_C69"/>
    <property type="match status" value="1"/>
</dbReference>
<dbReference type="GO" id="GO:0016805">
    <property type="term" value="F:dipeptidase activity"/>
    <property type="evidence" value="ECO:0007669"/>
    <property type="project" value="InterPro"/>
</dbReference>
<evidence type="ECO:0000256" key="2">
    <source>
        <dbReference type="SAM" id="MobiDB-lite"/>
    </source>
</evidence>
<keyword evidence="3" id="KW-0812">Transmembrane</keyword>
<dbReference type="GO" id="GO:0070004">
    <property type="term" value="F:cysteine-type exopeptidase activity"/>
    <property type="evidence" value="ECO:0007669"/>
    <property type="project" value="InterPro"/>
</dbReference>
<proteinExistence type="inferred from homology"/>
<dbReference type="PANTHER" id="PTHR12994:SF17">
    <property type="entry name" value="LD30995P"/>
    <property type="match status" value="1"/>
</dbReference>
<organism evidence="4">
    <name type="scientific">Pinguiococcus pyrenoidosus</name>
    <dbReference type="NCBI Taxonomy" id="172671"/>
    <lineage>
        <taxon>Eukaryota</taxon>
        <taxon>Sar</taxon>
        <taxon>Stramenopiles</taxon>
        <taxon>Ochrophyta</taxon>
        <taxon>Pinguiophyceae</taxon>
        <taxon>Pinguiochrysidales</taxon>
        <taxon>Pinguiochrysidaceae</taxon>
        <taxon>Pinguiococcus</taxon>
    </lineage>
</organism>